<evidence type="ECO:0000313" key="6">
    <source>
        <dbReference type="Proteomes" id="UP000264002"/>
    </source>
</evidence>
<name>A0A372MEW4_9SPIR</name>
<dbReference type="Gene3D" id="3.20.20.150">
    <property type="entry name" value="Divalent-metal-dependent TIM barrel enzymes"/>
    <property type="match status" value="1"/>
</dbReference>
<dbReference type="Proteomes" id="UP000264002">
    <property type="component" value="Unassembled WGS sequence"/>
</dbReference>
<feature type="active site" description="Proton donor/acceptor" evidence="3">
    <location>
        <position position="145"/>
    </location>
</feature>
<keyword evidence="5" id="KW-0255">Endonuclease</keyword>
<evidence type="ECO:0000256" key="2">
    <source>
        <dbReference type="PIRNR" id="PIRNR006241"/>
    </source>
</evidence>
<keyword evidence="6" id="KW-1185">Reference proteome</keyword>
<dbReference type="PANTHER" id="PTHR43489">
    <property type="entry name" value="ISOMERASE"/>
    <property type="match status" value="1"/>
</dbReference>
<dbReference type="InterPro" id="IPR013022">
    <property type="entry name" value="Xyl_isomerase-like_TIM-brl"/>
</dbReference>
<comment type="similarity">
    <text evidence="2">Belongs to the hyi family.</text>
</comment>
<reference evidence="5 6" key="2">
    <citation type="submission" date="2018-09" db="EMBL/GenBank/DDBJ databases">
        <title>Genome of Sphaerochaeta halotolerans strain 4-11.</title>
        <authorList>
            <person name="Nazina T.N."/>
            <person name="Sokolova D.S."/>
        </authorList>
    </citation>
    <scope>NUCLEOTIDE SEQUENCE [LARGE SCALE GENOMIC DNA]</scope>
    <source>
        <strain evidence="5 6">4-11</strain>
    </source>
</reference>
<sequence>MVPFSANIEMLNDQEPFLERIGKAKCSGFDAIEFWSWENKDLVAIRELCEEFGLFVSSISGDGSDYSLCDDTQLKGYVDYARASFEAAKQVGSSIVVIHSNALSDGKVVDSYSDIPITRLYMNMVKTLLALAPYAEKAGITCVLEPLNRYIDHQGNLLHTLYDAAQVVEVVGSPNIALLYDLYHMQIESGNLCGNYDRFAAHVRHIHVADYPGRHEPGTGEIQYDQVASHILKQGYSGVFAFELSPSRTYEAAVRSIMNLRNTLL</sequence>
<dbReference type="AlphaFoldDB" id="A0A372MEW4"/>
<proteinExistence type="inferred from homology"/>
<gene>
    <name evidence="5" type="ORF">DYP60_12020</name>
</gene>
<organism evidence="5 6">
    <name type="scientific">Sphaerochaeta halotolerans</name>
    <dbReference type="NCBI Taxonomy" id="2293840"/>
    <lineage>
        <taxon>Bacteria</taxon>
        <taxon>Pseudomonadati</taxon>
        <taxon>Spirochaetota</taxon>
        <taxon>Spirochaetia</taxon>
        <taxon>Spirochaetales</taxon>
        <taxon>Sphaerochaetaceae</taxon>
        <taxon>Sphaerochaeta</taxon>
    </lineage>
</organism>
<keyword evidence="5" id="KW-0378">Hydrolase</keyword>
<keyword evidence="1 2" id="KW-0413">Isomerase</keyword>
<evidence type="ECO:0000259" key="4">
    <source>
        <dbReference type="Pfam" id="PF01261"/>
    </source>
</evidence>
<keyword evidence="5" id="KW-0540">Nuclease</keyword>
<dbReference type="OrthoDB" id="9786584at2"/>
<reference evidence="6" key="1">
    <citation type="submission" date="2018-08" db="EMBL/GenBank/DDBJ databases">
        <authorList>
            <person name="Grouzdev D.S."/>
            <person name="Krutkina M.S."/>
        </authorList>
    </citation>
    <scope>NUCLEOTIDE SEQUENCE [LARGE SCALE GENOMIC DNA]</scope>
    <source>
        <strain evidence="6">4-11</strain>
    </source>
</reference>
<dbReference type="InterPro" id="IPR026040">
    <property type="entry name" value="HyI-like"/>
</dbReference>
<dbReference type="GO" id="GO:0004519">
    <property type="term" value="F:endonuclease activity"/>
    <property type="evidence" value="ECO:0007669"/>
    <property type="project" value="UniProtKB-KW"/>
</dbReference>
<dbReference type="EMBL" id="QUWK01000014">
    <property type="protein sequence ID" value="RFU93993.1"/>
    <property type="molecule type" value="Genomic_DNA"/>
</dbReference>
<dbReference type="RefSeq" id="WP_117331257.1">
    <property type="nucleotide sequence ID" value="NZ_QUWK01000014.1"/>
</dbReference>
<feature type="active site" description="Proton donor/acceptor" evidence="3">
    <location>
        <position position="243"/>
    </location>
</feature>
<evidence type="ECO:0000256" key="3">
    <source>
        <dbReference type="PIRSR" id="PIRSR006241-50"/>
    </source>
</evidence>
<dbReference type="GO" id="GO:0016853">
    <property type="term" value="F:isomerase activity"/>
    <property type="evidence" value="ECO:0007669"/>
    <property type="project" value="UniProtKB-KW"/>
</dbReference>
<dbReference type="Pfam" id="PF01261">
    <property type="entry name" value="AP_endonuc_2"/>
    <property type="match status" value="1"/>
</dbReference>
<comment type="caution">
    <text evidence="5">The sequence shown here is derived from an EMBL/GenBank/DDBJ whole genome shotgun (WGS) entry which is preliminary data.</text>
</comment>
<dbReference type="SUPFAM" id="SSF51658">
    <property type="entry name" value="Xylose isomerase-like"/>
    <property type="match status" value="1"/>
</dbReference>
<protein>
    <submittedName>
        <fullName evidence="5">AP endonuclease</fullName>
    </submittedName>
</protein>
<accession>A0A372MEW4</accession>
<dbReference type="PIRSF" id="PIRSF006241">
    <property type="entry name" value="HyI"/>
    <property type="match status" value="1"/>
</dbReference>
<dbReference type="InterPro" id="IPR036237">
    <property type="entry name" value="Xyl_isomerase-like_sf"/>
</dbReference>
<evidence type="ECO:0000256" key="1">
    <source>
        <dbReference type="ARBA" id="ARBA00023235"/>
    </source>
</evidence>
<evidence type="ECO:0000313" key="5">
    <source>
        <dbReference type="EMBL" id="RFU93993.1"/>
    </source>
</evidence>
<dbReference type="InterPro" id="IPR050417">
    <property type="entry name" value="Sugar_Epim/Isomerase"/>
</dbReference>
<feature type="domain" description="Xylose isomerase-like TIM barrel" evidence="4">
    <location>
        <begin position="23"/>
        <end position="255"/>
    </location>
</feature>